<organism evidence="2 3">
    <name type="scientific">Longimicrobium terrae</name>
    <dbReference type="NCBI Taxonomy" id="1639882"/>
    <lineage>
        <taxon>Bacteria</taxon>
        <taxon>Pseudomonadati</taxon>
        <taxon>Gemmatimonadota</taxon>
        <taxon>Longimicrobiia</taxon>
        <taxon>Longimicrobiales</taxon>
        <taxon>Longimicrobiaceae</taxon>
        <taxon>Longimicrobium</taxon>
    </lineage>
</organism>
<protein>
    <submittedName>
        <fullName evidence="2">Uncharacterized protein</fullName>
    </submittedName>
</protein>
<name>A0A841GNE7_9BACT</name>
<evidence type="ECO:0000256" key="1">
    <source>
        <dbReference type="SAM" id="MobiDB-lite"/>
    </source>
</evidence>
<reference evidence="2 3" key="1">
    <citation type="submission" date="2020-08" db="EMBL/GenBank/DDBJ databases">
        <title>Genomic Encyclopedia of Type Strains, Phase IV (KMG-IV): sequencing the most valuable type-strain genomes for metagenomic binning, comparative biology and taxonomic classification.</title>
        <authorList>
            <person name="Goeker M."/>
        </authorList>
    </citation>
    <scope>NUCLEOTIDE SEQUENCE [LARGE SCALE GENOMIC DNA]</scope>
    <source>
        <strain evidence="2 3">DSM 29007</strain>
    </source>
</reference>
<dbReference type="AlphaFoldDB" id="A0A841GNE7"/>
<keyword evidence="3" id="KW-1185">Reference proteome</keyword>
<feature type="region of interest" description="Disordered" evidence="1">
    <location>
        <begin position="39"/>
        <end position="64"/>
    </location>
</feature>
<sequence length="130" mass="14476">MPYEGPAPEGLDLSPFIGCHEARFYKRVDGRPDNRWSLQLDSAVSRSTRPGSRHGPGVRHATTSNQRHDVAQWWGIPGGVQIHVGDSLHGYYVEFFPRADSLVGRAYYYSDTRGGFGTERVSAHRTSCSP</sequence>
<feature type="compositionally biased region" description="Polar residues" evidence="1">
    <location>
        <begin position="39"/>
        <end position="50"/>
    </location>
</feature>
<accession>A0A841GNE7</accession>
<gene>
    <name evidence="2" type="ORF">HNQ61_000453</name>
</gene>
<dbReference type="Proteomes" id="UP000582837">
    <property type="component" value="Unassembled WGS sequence"/>
</dbReference>
<proteinExistence type="predicted"/>
<evidence type="ECO:0000313" key="2">
    <source>
        <dbReference type="EMBL" id="MBB6068842.1"/>
    </source>
</evidence>
<comment type="caution">
    <text evidence="2">The sequence shown here is derived from an EMBL/GenBank/DDBJ whole genome shotgun (WGS) entry which is preliminary data.</text>
</comment>
<evidence type="ECO:0000313" key="3">
    <source>
        <dbReference type="Proteomes" id="UP000582837"/>
    </source>
</evidence>
<dbReference type="EMBL" id="JACHIA010000001">
    <property type="protein sequence ID" value="MBB6068842.1"/>
    <property type="molecule type" value="Genomic_DNA"/>
</dbReference>